<protein>
    <submittedName>
        <fullName evidence="2">Uncharacterized protein</fullName>
    </submittedName>
</protein>
<dbReference type="EMBL" id="JAINDJ010000008">
    <property type="protein sequence ID" value="KAG9440448.1"/>
    <property type="molecule type" value="Genomic_DNA"/>
</dbReference>
<accession>A0AAV7DZ64</accession>
<name>A0AAV7DZ64_ARIFI</name>
<keyword evidence="3" id="KW-1185">Reference proteome</keyword>
<evidence type="ECO:0000256" key="1">
    <source>
        <dbReference type="SAM" id="MobiDB-lite"/>
    </source>
</evidence>
<feature type="region of interest" description="Disordered" evidence="1">
    <location>
        <begin position="88"/>
        <end position="116"/>
    </location>
</feature>
<dbReference type="AlphaFoldDB" id="A0AAV7DZ64"/>
<sequence length="174" mass="19695">MKSKTEQGTEKARKSLDARTIIIKDKMLHSQIAITRNMRIISKQLLANYSFSTYPTTDSLRDTAFITHHGHKLEKKSEARESLKVRNNNKRGQLLRSNGPDYLNRKGSHNLGPTPGGYDSYSLRDNQVRIPCPEQTRAAAMSESNGRRRIHGARVWSPLTAPLLPWFPGSEPKT</sequence>
<proteinExistence type="predicted"/>
<dbReference type="Proteomes" id="UP000825729">
    <property type="component" value="Unassembled WGS sequence"/>
</dbReference>
<gene>
    <name evidence="2" type="ORF">H6P81_020613</name>
</gene>
<comment type="caution">
    <text evidence="2">The sequence shown here is derived from an EMBL/GenBank/DDBJ whole genome shotgun (WGS) entry which is preliminary data.</text>
</comment>
<reference evidence="2 3" key="1">
    <citation type="submission" date="2021-07" db="EMBL/GenBank/DDBJ databases">
        <title>The Aristolochia fimbriata genome: insights into angiosperm evolution, floral development and chemical biosynthesis.</title>
        <authorList>
            <person name="Jiao Y."/>
        </authorList>
    </citation>
    <scope>NUCLEOTIDE SEQUENCE [LARGE SCALE GENOMIC DNA]</scope>
    <source>
        <strain evidence="2">IBCAS-2021</strain>
        <tissue evidence="2">Leaf</tissue>
    </source>
</reference>
<organism evidence="2 3">
    <name type="scientific">Aristolochia fimbriata</name>
    <name type="common">White veined hardy Dutchman's pipe vine</name>
    <dbReference type="NCBI Taxonomy" id="158543"/>
    <lineage>
        <taxon>Eukaryota</taxon>
        <taxon>Viridiplantae</taxon>
        <taxon>Streptophyta</taxon>
        <taxon>Embryophyta</taxon>
        <taxon>Tracheophyta</taxon>
        <taxon>Spermatophyta</taxon>
        <taxon>Magnoliopsida</taxon>
        <taxon>Magnoliidae</taxon>
        <taxon>Piperales</taxon>
        <taxon>Aristolochiaceae</taxon>
        <taxon>Aristolochia</taxon>
    </lineage>
</organism>
<evidence type="ECO:0000313" key="3">
    <source>
        <dbReference type="Proteomes" id="UP000825729"/>
    </source>
</evidence>
<evidence type="ECO:0000313" key="2">
    <source>
        <dbReference type="EMBL" id="KAG9440448.1"/>
    </source>
</evidence>